<evidence type="ECO:0000256" key="3">
    <source>
        <dbReference type="ARBA" id="ARBA00022553"/>
    </source>
</evidence>
<name>A0ABP7RS45_9SPHN</name>
<dbReference type="RefSeq" id="WP_344709117.1">
    <property type="nucleotide sequence ID" value="NZ_BAAAZD010000001.1"/>
</dbReference>
<dbReference type="EC" id="2.7.13.3" evidence="2"/>
<keyword evidence="6" id="KW-0418">Kinase</keyword>
<evidence type="ECO:0000313" key="10">
    <source>
        <dbReference type="EMBL" id="GAA4001455.1"/>
    </source>
</evidence>
<evidence type="ECO:0000313" key="11">
    <source>
        <dbReference type="Proteomes" id="UP001501310"/>
    </source>
</evidence>
<evidence type="ECO:0000256" key="8">
    <source>
        <dbReference type="SAM" id="Phobius"/>
    </source>
</evidence>
<organism evidence="10 11">
    <name type="scientific">Sphingomonas humi</name>
    <dbReference type="NCBI Taxonomy" id="335630"/>
    <lineage>
        <taxon>Bacteria</taxon>
        <taxon>Pseudomonadati</taxon>
        <taxon>Pseudomonadota</taxon>
        <taxon>Alphaproteobacteria</taxon>
        <taxon>Sphingomonadales</taxon>
        <taxon>Sphingomonadaceae</taxon>
        <taxon>Sphingomonas</taxon>
    </lineage>
</organism>
<keyword evidence="4" id="KW-0808">Transferase</keyword>
<dbReference type="Proteomes" id="UP001501310">
    <property type="component" value="Unassembled WGS sequence"/>
</dbReference>
<keyword evidence="3" id="KW-0597">Phosphoprotein</keyword>
<dbReference type="Pfam" id="PF07568">
    <property type="entry name" value="HisKA_2"/>
    <property type="match status" value="1"/>
</dbReference>
<accession>A0ABP7RS45</accession>
<dbReference type="PANTHER" id="PTHR41523:SF8">
    <property type="entry name" value="ETHYLENE RESPONSE SENSOR PROTEIN"/>
    <property type="match status" value="1"/>
</dbReference>
<dbReference type="InterPro" id="IPR011495">
    <property type="entry name" value="Sig_transdc_His_kin_sub2_dim/P"/>
</dbReference>
<comment type="caution">
    <text evidence="10">The sequence shown here is derived from an EMBL/GenBank/DDBJ whole genome shotgun (WGS) entry which is preliminary data.</text>
</comment>
<evidence type="ECO:0000259" key="9">
    <source>
        <dbReference type="Pfam" id="PF07568"/>
    </source>
</evidence>
<dbReference type="PANTHER" id="PTHR41523">
    <property type="entry name" value="TWO-COMPONENT SYSTEM SENSOR PROTEIN"/>
    <property type="match status" value="1"/>
</dbReference>
<keyword evidence="8" id="KW-0812">Transmembrane</keyword>
<keyword evidence="11" id="KW-1185">Reference proteome</keyword>
<evidence type="ECO:0000256" key="1">
    <source>
        <dbReference type="ARBA" id="ARBA00000085"/>
    </source>
</evidence>
<proteinExistence type="predicted"/>
<protein>
    <recommendedName>
        <fullName evidence="2">histidine kinase</fullName>
        <ecNumber evidence="2">2.7.13.3</ecNumber>
    </recommendedName>
</protein>
<evidence type="ECO:0000256" key="4">
    <source>
        <dbReference type="ARBA" id="ARBA00022679"/>
    </source>
</evidence>
<dbReference type="Gene3D" id="3.30.450.20">
    <property type="entry name" value="PAS domain"/>
    <property type="match status" value="1"/>
</dbReference>
<evidence type="ECO:0000256" key="2">
    <source>
        <dbReference type="ARBA" id="ARBA00012438"/>
    </source>
</evidence>
<sequence>MMSSFKNWFRQLPTAGKLLLLLTAAILPLGLVLAATATSGIEQANTALAARANDQGRLAVRAIDSLIARNVLALRIASNGALDGNGDPCERVSRAMAVAPSAPTSFLLSDPLGTRLCTHGEPDDGGRPTLLVAPGQVRMWLVPDRGRLFYKVGVFGGSATGSIDREQLGATLSAARAGTAGLTLSSGNGELQIGDRSDKPQVTSETDFSVVERSIAGGQIAVRVPVPTEHIASSDRLMILLPLLMWIVAAVLSWLVVRTFLLMPLRRISQTIAAHEPGQGPLQLPPRLGSAVEIQELGASFSRAVERIERSEKDMGEALEGQRKLVREVHHRVKNNLQVVASLLNIHRRSAKSDDAKNAYSSIGRRVDALAVVHRNHYAELEENRGIALRPLISELASNLRGSAPDNAARIDISLDLESLNTTQDVAVATAFLTTEVVEHAMLSRPDAPVVLTLRRTGELTARFTLATGALAPEIANQAEHQQFERIITGLAKQLRSVLEKTDEHYSVVLPVFPPRTYS</sequence>
<evidence type="ECO:0000256" key="6">
    <source>
        <dbReference type="ARBA" id="ARBA00022777"/>
    </source>
</evidence>
<evidence type="ECO:0000256" key="7">
    <source>
        <dbReference type="ARBA" id="ARBA00022840"/>
    </source>
</evidence>
<keyword evidence="8" id="KW-0472">Membrane</keyword>
<dbReference type="EMBL" id="BAAAZD010000001">
    <property type="protein sequence ID" value="GAA4001455.1"/>
    <property type="molecule type" value="Genomic_DNA"/>
</dbReference>
<evidence type="ECO:0000256" key="5">
    <source>
        <dbReference type="ARBA" id="ARBA00022741"/>
    </source>
</evidence>
<reference evidence="11" key="1">
    <citation type="journal article" date="2019" name="Int. J. Syst. Evol. Microbiol.">
        <title>The Global Catalogue of Microorganisms (GCM) 10K type strain sequencing project: providing services to taxonomists for standard genome sequencing and annotation.</title>
        <authorList>
            <consortium name="The Broad Institute Genomics Platform"/>
            <consortium name="The Broad Institute Genome Sequencing Center for Infectious Disease"/>
            <person name="Wu L."/>
            <person name="Ma J."/>
        </authorList>
    </citation>
    <scope>NUCLEOTIDE SEQUENCE [LARGE SCALE GENOMIC DNA]</scope>
    <source>
        <strain evidence="11">JCM 16603</strain>
    </source>
</reference>
<keyword evidence="5" id="KW-0547">Nucleotide-binding</keyword>
<comment type="catalytic activity">
    <reaction evidence="1">
        <text>ATP + protein L-histidine = ADP + protein N-phospho-L-histidine.</text>
        <dbReference type="EC" id="2.7.13.3"/>
    </reaction>
</comment>
<keyword evidence="7" id="KW-0067">ATP-binding</keyword>
<feature type="transmembrane region" description="Helical" evidence="8">
    <location>
        <begin position="237"/>
        <end position="257"/>
    </location>
</feature>
<feature type="domain" description="Signal transduction histidine kinase subgroup 2 dimerisation and phosphoacceptor" evidence="9">
    <location>
        <begin position="328"/>
        <end position="402"/>
    </location>
</feature>
<keyword evidence="8" id="KW-1133">Transmembrane helix</keyword>
<gene>
    <name evidence="10" type="ORF">GCM10022211_10460</name>
</gene>